<name>A0ACD3AGZ1_9AGAR</name>
<sequence length="451" mass="49514">MPRWQVSGLKTGWATLSGSRSSPATTLPLPPTTGSLELGPVRGAEDGQRVAELAACITQTAQFVRANKDEYALLTKDVDLLQKQVREAFGSSAIDELVFSAIIELLISTLEDIKRFTKKMTRRNILTRMVKKKTDLDEIKTFRKRLHQLQSQIMVQNIDNNVKDVKRLLTNPLSPREEVGIASSSSMDGVGVSGVGSRASGPTTVSAGVSAADIQFEYVEDPQGIPRSEAPYPALERLRVTESSSYNGRMNSTTDPAILTPDIPQRNPFLPNFVASPLPERLRTAPASPLTWTNCEVPSSSDRELNVFPPTRPRYQRETHHLHPYPAANYPYRHHGHFPDFVSLTPATAAAIPEPELMGSWGVQTLPPLPPPPLWPSIPTSIAGPTPPSGTGLVTLPSFDMRRARINGPFNVNLVIGSSTPGESTSGGEPKRCRKWIDNSRAIRRRANRRL</sequence>
<evidence type="ECO:0000313" key="1">
    <source>
        <dbReference type="EMBL" id="TFK65020.1"/>
    </source>
</evidence>
<dbReference type="Proteomes" id="UP000308600">
    <property type="component" value="Unassembled WGS sequence"/>
</dbReference>
<gene>
    <name evidence="1" type="ORF">BDN72DRAFT_901047</name>
</gene>
<organism evidence="1 2">
    <name type="scientific">Pluteus cervinus</name>
    <dbReference type="NCBI Taxonomy" id="181527"/>
    <lineage>
        <taxon>Eukaryota</taxon>
        <taxon>Fungi</taxon>
        <taxon>Dikarya</taxon>
        <taxon>Basidiomycota</taxon>
        <taxon>Agaricomycotina</taxon>
        <taxon>Agaricomycetes</taxon>
        <taxon>Agaricomycetidae</taxon>
        <taxon>Agaricales</taxon>
        <taxon>Pluteineae</taxon>
        <taxon>Pluteaceae</taxon>
        <taxon>Pluteus</taxon>
    </lineage>
</organism>
<keyword evidence="2" id="KW-1185">Reference proteome</keyword>
<accession>A0ACD3AGZ1</accession>
<protein>
    <submittedName>
        <fullName evidence="1">Uncharacterized protein</fullName>
    </submittedName>
</protein>
<proteinExistence type="predicted"/>
<evidence type="ECO:0000313" key="2">
    <source>
        <dbReference type="Proteomes" id="UP000308600"/>
    </source>
</evidence>
<reference evidence="1 2" key="1">
    <citation type="journal article" date="2019" name="Nat. Ecol. Evol.">
        <title>Megaphylogeny resolves global patterns of mushroom evolution.</title>
        <authorList>
            <person name="Varga T."/>
            <person name="Krizsan K."/>
            <person name="Foldi C."/>
            <person name="Dima B."/>
            <person name="Sanchez-Garcia M."/>
            <person name="Sanchez-Ramirez S."/>
            <person name="Szollosi G.J."/>
            <person name="Szarkandi J.G."/>
            <person name="Papp V."/>
            <person name="Albert L."/>
            <person name="Andreopoulos W."/>
            <person name="Angelini C."/>
            <person name="Antonin V."/>
            <person name="Barry K.W."/>
            <person name="Bougher N.L."/>
            <person name="Buchanan P."/>
            <person name="Buyck B."/>
            <person name="Bense V."/>
            <person name="Catcheside P."/>
            <person name="Chovatia M."/>
            <person name="Cooper J."/>
            <person name="Damon W."/>
            <person name="Desjardin D."/>
            <person name="Finy P."/>
            <person name="Geml J."/>
            <person name="Haridas S."/>
            <person name="Hughes K."/>
            <person name="Justo A."/>
            <person name="Karasinski D."/>
            <person name="Kautmanova I."/>
            <person name="Kiss B."/>
            <person name="Kocsube S."/>
            <person name="Kotiranta H."/>
            <person name="LaButti K.M."/>
            <person name="Lechner B.E."/>
            <person name="Liimatainen K."/>
            <person name="Lipzen A."/>
            <person name="Lukacs Z."/>
            <person name="Mihaltcheva S."/>
            <person name="Morgado L.N."/>
            <person name="Niskanen T."/>
            <person name="Noordeloos M.E."/>
            <person name="Ohm R.A."/>
            <person name="Ortiz-Santana B."/>
            <person name="Ovrebo C."/>
            <person name="Racz N."/>
            <person name="Riley R."/>
            <person name="Savchenko A."/>
            <person name="Shiryaev A."/>
            <person name="Soop K."/>
            <person name="Spirin V."/>
            <person name="Szebenyi C."/>
            <person name="Tomsovsky M."/>
            <person name="Tulloss R.E."/>
            <person name="Uehling J."/>
            <person name="Grigoriev I.V."/>
            <person name="Vagvolgyi C."/>
            <person name="Papp T."/>
            <person name="Martin F.M."/>
            <person name="Miettinen O."/>
            <person name="Hibbett D.S."/>
            <person name="Nagy L.G."/>
        </authorList>
    </citation>
    <scope>NUCLEOTIDE SEQUENCE [LARGE SCALE GENOMIC DNA]</scope>
    <source>
        <strain evidence="1 2">NL-1719</strain>
    </source>
</reference>
<dbReference type="EMBL" id="ML208451">
    <property type="protein sequence ID" value="TFK65020.1"/>
    <property type="molecule type" value="Genomic_DNA"/>
</dbReference>